<accession>A0A1B1N718</accession>
<evidence type="ECO:0000313" key="3">
    <source>
        <dbReference type="Proteomes" id="UP000092573"/>
    </source>
</evidence>
<proteinExistence type="predicted"/>
<dbReference type="InterPro" id="IPR026834">
    <property type="entry name" value="LHH"/>
</dbReference>
<keyword evidence="3" id="KW-1185">Reference proteome</keyword>
<dbReference type="Pfam" id="PF14411">
    <property type="entry name" value="LHH"/>
    <property type="match status" value="1"/>
</dbReference>
<reference evidence="2 3" key="1">
    <citation type="submission" date="2016-01" db="EMBL/GenBank/DDBJ databases">
        <title>Complete Genome Sequence of Paenibacillus yonginensis DCY84, a novel Plant Growth-Promoting Bacteria with Elicitation of Induced Systemic Resistance.</title>
        <authorList>
            <person name="Kim Y.J."/>
            <person name="Yang D.C."/>
            <person name="Sukweenadhi J."/>
        </authorList>
    </citation>
    <scope>NUCLEOTIDE SEQUENCE [LARGE SCALE GENOMIC DNA]</scope>
    <source>
        <strain evidence="2 3">DCY84</strain>
    </source>
</reference>
<dbReference type="KEGG" id="pyg:AWM70_12520"/>
<evidence type="ECO:0000313" key="2">
    <source>
        <dbReference type="EMBL" id="ANS77222.1"/>
    </source>
</evidence>
<dbReference type="Proteomes" id="UP000092573">
    <property type="component" value="Chromosome"/>
</dbReference>
<name>A0A1B1N718_9BACL</name>
<sequence length="107" mass="11755">MVRTTGARKGRGLTNAEAAAKHGLAPILDDAGSVATLHHSQQKGIGPLFEASTRYHNISNAKRAPLHPYKGKLNPFYPMDEATREAFQKVDSINYWKRRGLNELGGN</sequence>
<dbReference type="AlphaFoldDB" id="A0A1B1N718"/>
<feature type="domain" description="LHH" evidence="1">
    <location>
        <begin position="20"/>
        <end position="99"/>
    </location>
</feature>
<dbReference type="EMBL" id="CP014167">
    <property type="protein sequence ID" value="ANS77222.1"/>
    <property type="molecule type" value="Genomic_DNA"/>
</dbReference>
<gene>
    <name evidence="2" type="ORF">AWM70_12520</name>
</gene>
<organism evidence="2 3">
    <name type="scientific">Paenibacillus yonginensis</name>
    <dbReference type="NCBI Taxonomy" id="1462996"/>
    <lineage>
        <taxon>Bacteria</taxon>
        <taxon>Bacillati</taxon>
        <taxon>Bacillota</taxon>
        <taxon>Bacilli</taxon>
        <taxon>Bacillales</taxon>
        <taxon>Paenibacillaceae</taxon>
        <taxon>Paenibacillus</taxon>
    </lineage>
</organism>
<dbReference type="OrthoDB" id="2168558at2"/>
<protein>
    <recommendedName>
        <fullName evidence="1">LHH domain-containing protein</fullName>
    </recommendedName>
</protein>
<evidence type="ECO:0000259" key="1">
    <source>
        <dbReference type="Pfam" id="PF14411"/>
    </source>
</evidence>